<dbReference type="SUPFAM" id="SSF50630">
    <property type="entry name" value="Acid proteases"/>
    <property type="match status" value="1"/>
</dbReference>
<dbReference type="STRING" id="321146.A0A139H8K5"/>
<feature type="domain" description="Peptidase A1" evidence="10">
    <location>
        <begin position="90"/>
        <end position="399"/>
    </location>
</feature>
<keyword evidence="5" id="KW-0325">Glycoprotein</keyword>
<comment type="similarity">
    <text evidence="1">Belongs to the peptidase A1 family.</text>
</comment>
<keyword evidence="3" id="KW-0064">Aspartyl protease</keyword>
<organism evidence="11 12">
    <name type="scientific">Pseudocercospora eumusae</name>
    <dbReference type="NCBI Taxonomy" id="321146"/>
    <lineage>
        <taxon>Eukaryota</taxon>
        <taxon>Fungi</taxon>
        <taxon>Dikarya</taxon>
        <taxon>Ascomycota</taxon>
        <taxon>Pezizomycotina</taxon>
        <taxon>Dothideomycetes</taxon>
        <taxon>Dothideomycetidae</taxon>
        <taxon>Mycosphaerellales</taxon>
        <taxon>Mycosphaerellaceae</taxon>
        <taxon>Pseudocercospora</taxon>
    </lineage>
</organism>
<dbReference type="CDD" id="cd06097">
    <property type="entry name" value="Aspergillopepsin_like"/>
    <property type="match status" value="1"/>
</dbReference>
<evidence type="ECO:0000313" key="12">
    <source>
        <dbReference type="Proteomes" id="UP000070133"/>
    </source>
</evidence>
<proteinExistence type="inferred from homology"/>
<sequence>MHCTYATAALVASATLGMAAPAAEVGKQAFQVAQVPSGKVLKNGPIQMHKTYLKYASVGAVPPADVVSAAAAASQSGSVAANPEQFDQAYLCPVTVGGKTLNLDFDTGSADLWVFSTLMPSSEQSGHAVYNPSTSGKKLNGYTWNITYGDGSGASGTVYADKVVVGGVTATTQAVEAATSVSSQFTQDTDNDGLLGLAFSSINTVQPQQQNTFFDTVKSSLAKQLFTADLKKGQAGSYDFGYIDSSKYTGSIVYTSVDNSQGFWGFTAGGYSVGSGNATSGSIGSSIADTGTTLLYLPSKVVSAYYAKVSGAKYNNQQGGYTAPCNQKWPAFNVAIGGKTFVVPGSYINYAPIDNSGTTCFGGIQSNTGIGFTIFGDIFLKSVFVVFDETTGSPRLGFAEQ</sequence>
<dbReference type="Pfam" id="PF00026">
    <property type="entry name" value="Asp"/>
    <property type="match status" value="1"/>
</dbReference>
<reference evidence="11 12" key="1">
    <citation type="submission" date="2015-07" db="EMBL/GenBank/DDBJ databases">
        <title>Comparative genomics of the Sigatoka disease complex on banana suggests a link between parallel evolutionary changes in Pseudocercospora fijiensis and Pseudocercospora eumusae and increased virulence on the banana host.</title>
        <authorList>
            <person name="Chang T.-C."/>
            <person name="Salvucci A."/>
            <person name="Crous P.W."/>
            <person name="Stergiopoulos I."/>
        </authorList>
    </citation>
    <scope>NUCLEOTIDE SEQUENCE [LARGE SCALE GENOMIC DNA]</scope>
    <source>
        <strain evidence="11 12">CBS 114824</strain>
    </source>
</reference>
<dbReference type="PROSITE" id="PS51767">
    <property type="entry name" value="PEPTIDASE_A1"/>
    <property type="match status" value="1"/>
</dbReference>
<keyword evidence="8" id="KW-1015">Disulfide bond</keyword>
<evidence type="ECO:0000256" key="7">
    <source>
        <dbReference type="PIRSR" id="PIRSR601461-1"/>
    </source>
</evidence>
<protein>
    <recommendedName>
        <fullName evidence="10">Peptidase A1 domain-containing protein</fullName>
    </recommendedName>
</protein>
<evidence type="ECO:0000259" key="10">
    <source>
        <dbReference type="PROSITE" id="PS51767"/>
    </source>
</evidence>
<dbReference type="OrthoDB" id="2747330at2759"/>
<evidence type="ECO:0000256" key="9">
    <source>
        <dbReference type="SAM" id="SignalP"/>
    </source>
</evidence>
<evidence type="ECO:0000256" key="4">
    <source>
        <dbReference type="ARBA" id="ARBA00022801"/>
    </source>
</evidence>
<evidence type="ECO:0000313" key="11">
    <source>
        <dbReference type="EMBL" id="KXS98739.1"/>
    </source>
</evidence>
<evidence type="ECO:0000256" key="8">
    <source>
        <dbReference type="PIRSR" id="PIRSR601461-2"/>
    </source>
</evidence>
<keyword evidence="2" id="KW-0645">Protease</keyword>
<name>A0A139H8K5_9PEZI</name>
<accession>A0A139H8K5</accession>
<comment type="caution">
    <text evidence="11">The sequence shown here is derived from an EMBL/GenBank/DDBJ whole genome shotgun (WGS) entry which is preliminary data.</text>
</comment>
<evidence type="ECO:0000256" key="3">
    <source>
        <dbReference type="ARBA" id="ARBA00022750"/>
    </source>
</evidence>
<dbReference type="InterPro" id="IPR033121">
    <property type="entry name" value="PEPTIDASE_A1"/>
</dbReference>
<keyword evidence="4" id="KW-0378">Hydrolase</keyword>
<dbReference type="Gene3D" id="2.40.70.10">
    <property type="entry name" value="Acid Proteases"/>
    <property type="match status" value="2"/>
</dbReference>
<comment type="function">
    <text evidence="6">Secreted aspartic endopeptidase that allows assimilation of proteinaceous substrates. The scissile peptide bond is attacked by a nucleophilic water molecule activated by two aspartic residues in the active site. Shows a broad primary substrate specificity. Favors hydrophobic residues at the P1 and P1' positions.</text>
</comment>
<dbReference type="InterPro" id="IPR001461">
    <property type="entry name" value="Aspartic_peptidase_A1"/>
</dbReference>
<dbReference type="GO" id="GO:0004190">
    <property type="term" value="F:aspartic-type endopeptidase activity"/>
    <property type="evidence" value="ECO:0007669"/>
    <property type="project" value="UniProtKB-KW"/>
</dbReference>
<dbReference type="FunFam" id="2.40.70.10:FF:000026">
    <property type="entry name" value="Endothiapepsin"/>
    <property type="match status" value="1"/>
</dbReference>
<feature type="active site" evidence="7">
    <location>
        <position position="106"/>
    </location>
</feature>
<dbReference type="EMBL" id="LFZN01000107">
    <property type="protein sequence ID" value="KXS98739.1"/>
    <property type="molecule type" value="Genomic_DNA"/>
</dbReference>
<feature type="disulfide bond" evidence="8">
    <location>
        <begin position="325"/>
        <end position="360"/>
    </location>
</feature>
<keyword evidence="12" id="KW-1185">Reference proteome</keyword>
<dbReference type="GO" id="GO:0006508">
    <property type="term" value="P:proteolysis"/>
    <property type="evidence" value="ECO:0007669"/>
    <property type="project" value="UniProtKB-KW"/>
</dbReference>
<dbReference type="PRINTS" id="PR00792">
    <property type="entry name" value="PEPSIN"/>
</dbReference>
<dbReference type="PANTHER" id="PTHR47966:SF2">
    <property type="entry name" value="ASPERGILLOPEPSIN-1-RELATED"/>
    <property type="match status" value="1"/>
</dbReference>
<gene>
    <name evidence="11" type="ORF">AC578_10482</name>
</gene>
<dbReference type="InterPro" id="IPR021109">
    <property type="entry name" value="Peptidase_aspartic_dom_sf"/>
</dbReference>
<dbReference type="InterPro" id="IPR034163">
    <property type="entry name" value="Aspergillopepsin-like_cat_dom"/>
</dbReference>
<dbReference type="Proteomes" id="UP000070133">
    <property type="component" value="Unassembled WGS sequence"/>
</dbReference>
<dbReference type="FunFam" id="2.40.70.10:FF:000024">
    <property type="entry name" value="Endothiapepsin"/>
    <property type="match status" value="1"/>
</dbReference>
<feature type="chain" id="PRO_5007806361" description="Peptidase A1 domain-containing protein" evidence="9">
    <location>
        <begin position="20"/>
        <end position="401"/>
    </location>
</feature>
<dbReference type="PANTHER" id="PTHR47966">
    <property type="entry name" value="BETA-SITE APP-CLEAVING ENZYME, ISOFORM A-RELATED"/>
    <property type="match status" value="1"/>
</dbReference>
<evidence type="ECO:0000256" key="6">
    <source>
        <dbReference type="ARBA" id="ARBA00055396"/>
    </source>
</evidence>
<dbReference type="AlphaFoldDB" id="A0A139H8K5"/>
<evidence type="ECO:0000256" key="1">
    <source>
        <dbReference type="ARBA" id="ARBA00007447"/>
    </source>
</evidence>
<feature type="active site" evidence="7">
    <location>
        <position position="289"/>
    </location>
</feature>
<keyword evidence="9" id="KW-0732">Signal</keyword>
<evidence type="ECO:0000256" key="5">
    <source>
        <dbReference type="ARBA" id="ARBA00023180"/>
    </source>
</evidence>
<feature type="signal peptide" evidence="9">
    <location>
        <begin position="1"/>
        <end position="19"/>
    </location>
</feature>
<evidence type="ECO:0000256" key="2">
    <source>
        <dbReference type="ARBA" id="ARBA00022670"/>
    </source>
</evidence>